<proteinExistence type="predicted"/>
<evidence type="ECO:0000313" key="3">
    <source>
        <dbReference type="EMBL" id="SDC81610.1"/>
    </source>
</evidence>
<keyword evidence="1 3" id="KW-0808">Transferase</keyword>
<reference evidence="3 4" key="1">
    <citation type="submission" date="2016-10" db="EMBL/GenBank/DDBJ databases">
        <authorList>
            <person name="de Groot N.N."/>
        </authorList>
    </citation>
    <scope>NUCLEOTIDE SEQUENCE [LARGE SCALE GENOMIC DNA]</scope>
    <source>
        <strain evidence="3 4">CGMCC 4.6858</strain>
    </source>
</reference>
<dbReference type="EMBL" id="FMZM01000004">
    <property type="protein sequence ID" value="SDC81610.1"/>
    <property type="molecule type" value="Genomic_DNA"/>
</dbReference>
<dbReference type="AlphaFoldDB" id="A0A1G6PN30"/>
<name>A0A1G6PN30_9ACTN</name>
<dbReference type="RefSeq" id="WP_090853743.1">
    <property type="nucleotide sequence ID" value="NZ_FMZM01000004.1"/>
</dbReference>
<protein>
    <submittedName>
        <fullName evidence="3">Predicted N-acetyltransferase YhbS</fullName>
    </submittedName>
</protein>
<accession>A0A1G6PN30</accession>
<dbReference type="Gene3D" id="3.40.630.30">
    <property type="match status" value="1"/>
</dbReference>
<dbReference type="CDD" id="cd04301">
    <property type="entry name" value="NAT_SF"/>
    <property type="match status" value="1"/>
</dbReference>
<dbReference type="InterPro" id="IPR050832">
    <property type="entry name" value="Bact_Acetyltransf"/>
</dbReference>
<dbReference type="PROSITE" id="PS51186">
    <property type="entry name" value="GNAT"/>
    <property type="match status" value="1"/>
</dbReference>
<dbReference type="Proteomes" id="UP000199034">
    <property type="component" value="Unassembled WGS sequence"/>
</dbReference>
<dbReference type="GO" id="GO:0016747">
    <property type="term" value="F:acyltransferase activity, transferring groups other than amino-acyl groups"/>
    <property type="evidence" value="ECO:0007669"/>
    <property type="project" value="InterPro"/>
</dbReference>
<keyword evidence="2" id="KW-0012">Acyltransferase</keyword>
<evidence type="ECO:0000256" key="2">
    <source>
        <dbReference type="ARBA" id="ARBA00023315"/>
    </source>
</evidence>
<sequence>MTSTITIDDLRDDTDAHAFRRLNEEWIGQYFALEAEDRRQLEDPVGQLVSPGGAVLVARLGDEVVGCVALAVTRPGVMDLVKMAVSPDHQGHGIGRSLVVAALDRARELGATRLELESNRRLASAVHLYEQHGFRHLGADEHEPGPYARADVAMALDL</sequence>
<dbReference type="PANTHER" id="PTHR43877">
    <property type="entry name" value="AMINOALKYLPHOSPHONATE N-ACETYLTRANSFERASE-RELATED-RELATED"/>
    <property type="match status" value="1"/>
</dbReference>
<evidence type="ECO:0000313" key="4">
    <source>
        <dbReference type="Proteomes" id="UP000199034"/>
    </source>
</evidence>
<dbReference type="SUPFAM" id="SSF55729">
    <property type="entry name" value="Acyl-CoA N-acyltransferases (Nat)"/>
    <property type="match status" value="1"/>
</dbReference>
<dbReference type="Pfam" id="PF00583">
    <property type="entry name" value="Acetyltransf_1"/>
    <property type="match status" value="1"/>
</dbReference>
<keyword evidence="4" id="KW-1185">Reference proteome</keyword>
<gene>
    <name evidence="3" type="ORF">SAMN05421872_10485</name>
</gene>
<organism evidence="3 4">
    <name type="scientific">Nocardioides lianchengensis</name>
    <dbReference type="NCBI Taxonomy" id="1045774"/>
    <lineage>
        <taxon>Bacteria</taxon>
        <taxon>Bacillati</taxon>
        <taxon>Actinomycetota</taxon>
        <taxon>Actinomycetes</taxon>
        <taxon>Propionibacteriales</taxon>
        <taxon>Nocardioidaceae</taxon>
        <taxon>Nocardioides</taxon>
    </lineage>
</organism>
<evidence type="ECO:0000256" key="1">
    <source>
        <dbReference type="ARBA" id="ARBA00022679"/>
    </source>
</evidence>
<dbReference type="OrthoDB" id="5243635at2"/>
<dbReference type="STRING" id="1045774.SAMN05421872_10485"/>
<dbReference type="InterPro" id="IPR016181">
    <property type="entry name" value="Acyl_CoA_acyltransferase"/>
</dbReference>
<dbReference type="InterPro" id="IPR000182">
    <property type="entry name" value="GNAT_dom"/>
</dbReference>